<feature type="non-terminal residue" evidence="1">
    <location>
        <position position="1"/>
    </location>
</feature>
<name>X1DYY8_9ZZZZ</name>
<feature type="non-terminal residue" evidence="1">
    <location>
        <position position="67"/>
    </location>
</feature>
<accession>X1DYY8</accession>
<reference evidence="1" key="1">
    <citation type="journal article" date="2014" name="Front. Microbiol.">
        <title>High frequency of phylogenetically diverse reductive dehalogenase-homologous genes in deep subseafloor sedimentary metagenomes.</title>
        <authorList>
            <person name="Kawai M."/>
            <person name="Futagami T."/>
            <person name="Toyoda A."/>
            <person name="Takaki Y."/>
            <person name="Nishi S."/>
            <person name="Hori S."/>
            <person name="Arai W."/>
            <person name="Tsubouchi T."/>
            <person name="Morono Y."/>
            <person name="Uchiyama I."/>
            <person name="Ito T."/>
            <person name="Fujiyama A."/>
            <person name="Inagaki F."/>
            <person name="Takami H."/>
        </authorList>
    </citation>
    <scope>NUCLEOTIDE SEQUENCE</scope>
    <source>
        <strain evidence="1">Expedition CK06-06</strain>
    </source>
</reference>
<protein>
    <submittedName>
        <fullName evidence="1">Uncharacterized protein</fullName>
    </submittedName>
</protein>
<dbReference type="EMBL" id="BART01041390">
    <property type="protein sequence ID" value="GAH25467.1"/>
    <property type="molecule type" value="Genomic_DNA"/>
</dbReference>
<gene>
    <name evidence="1" type="ORF">S01H4_66642</name>
</gene>
<proteinExistence type="predicted"/>
<organism evidence="1">
    <name type="scientific">marine sediment metagenome</name>
    <dbReference type="NCBI Taxonomy" id="412755"/>
    <lineage>
        <taxon>unclassified sequences</taxon>
        <taxon>metagenomes</taxon>
        <taxon>ecological metagenomes</taxon>
    </lineage>
</organism>
<evidence type="ECO:0000313" key="1">
    <source>
        <dbReference type="EMBL" id="GAH25467.1"/>
    </source>
</evidence>
<dbReference type="AlphaFoldDB" id="X1DYY8"/>
<comment type="caution">
    <text evidence="1">The sequence shown here is derived from an EMBL/GenBank/DDBJ whole genome shotgun (WGS) entry which is preliminary data.</text>
</comment>
<sequence length="67" mass="8107">KEIKSSDLDYRLVLQDFFEQEKLMLEEYPGMANSLFQRWTYLRYWYLAKIKDEYQATAMLDGDSIVV</sequence>